<gene>
    <name evidence="1" type="ORF">L596_023260</name>
</gene>
<reference evidence="1 2" key="1">
    <citation type="journal article" date="2015" name="Genome Biol.">
        <title>Comparative genomics of Steinernema reveals deeply conserved gene regulatory networks.</title>
        <authorList>
            <person name="Dillman A.R."/>
            <person name="Macchietto M."/>
            <person name="Porter C.F."/>
            <person name="Rogers A."/>
            <person name="Williams B."/>
            <person name="Antoshechkin I."/>
            <person name="Lee M.M."/>
            <person name="Goodwin Z."/>
            <person name="Lu X."/>
            <person name="Lewis E.E."/>
            <person name="Goodrich-Blair H."/>
            <person name="Stock S.P."/>
            <person name="Adams B.J."/>
            <person name="Sternberg P.W."/>
            <person name="Mortazavi A."/>
        </authorList>
    </citation>
    <scope>NUCLEOTIDE SEQUENCE [LARGE SCALE GENOMIC DNA]</scope>
    <source>
        <strain evidence="1 2">ALL</strain>
    </source>
</reference>
<dbReference type="EMBL" id="AZBU02000008">
    <property type="protein sequence ID" value="TKR67050.1"/>
    <property type="molecule type" value="Genomic_DNA"/>
</dbReference>
<evidence type="ECO:0000313" key="1">
    <source>
        <dbReference type="EMBL" id="TKR67050.1"/>
    </source>
</evidence>
<sequence length="116" mass="13872">MEAPILHQLKEFYESLTPEDKDILEKIALRDSGFQMGLLVILKEERISTLHNRVQHLYNRLKRNHKLARRLENKEFVQQISAYAYNHMPKAARRDLMAKFPQLEHLVDNEKRVYCV</sequence>
<dbReference type="Proteomes" id="UP000298663">
    <property type="component" value="Unassembled WGS sequence"/>
</dbReference>
<dbReference type="AlphaFoldDB" id="A0A4U5MD44"/>
<accession>A0A4U5MD44</accession>
<protein>
    <submittedName>
        <fullName evidence="1">Uncharacterized protein</fullName>
    </submittedName>
</protein>
<keyword evidence="2" id="KW-1185">Reference proteome</keyword>
<organism evidence="1 2">
    <name type="scientific">Steinernema carpocapsae</name>
    <name type="common">Entomopathogenic nematode</name>
    <dbReference type="NCBI Taxonomy" id="34508"/>
    <lineage>
        <taxon>Eukaryota</taxon>
        <taxon>Metazoa</taxon>
        <taxon>Ecdysozoa</taxon>
        <taxon>Nematoda</taxon>
        <taxon>Chromadorea</taxon>
        <taxon>Rhabditida</taxon>
        <taxon>Tylenchina</taxon>
        <taxon>Panagrolaimomorpha</taxon>
        <taxon>Strongyloidoidea</taxon>
        <taxon>Steinernematidae</taxon>
        <taxon>Steinernema</taxon>
    </lineage>
</organism>
<comment type="caution">
    <text evidence="1">The sequence shown here is derived from an EMBL/GenBank/DDBJ whole genome shotgun (WGS) entry which is preliminary data.</text>
</comment>
<name>A0A4U5MD44_STECR</name>
<proteinExistence type="predicted"/>
<reference evidence="1 2" key="2">
    <citation type="journal article" date="2019" name="G3 (Bethesda)">
        <title>Hybrid Assembly of the Genome of the Entomopathogenic Nematode Steinernema carpocapsae Identifies the X-Chromosome.</title>
        <authorList>
            <person name="Serra L."/>
            <person name="Macchietto M."/>
            <person name="Macias-Munoz A."/>
            <person name="McGill C.J."/>
            <person name="Rodriguez I.M."/>
            <person name="Rodriguez B."/>
            <person name="Murad R."/>
            <person name="Mortazavi A."/>
        </authorList>
    </citation>
    <scope>NUCLEOTIDE SEQUENCE [LARGE SCALE GENOMIC DNA]</scope>
    <source>
        <strain evidence="1 2">ALL</strain>
    </source>
</reference>
<evidence type="ECO:0000313" key="2">
    <source>
        <dbReference type="Proteomes" id="UP000298663"/>
    </source>
</evidence>